<reference evidence="2" key="1">
    <citation type="submission" date="2019-10" db="EMBL/GenBank/DDBJ databases">
        <authorList>
            <consortium name="DOE Joint Genome Institute"/>
            <person name="Kuo A."/>
            <person name="Miyauchi S."/>
            <person name="Kiss E."/>
            <person name="Drula E."/>
            <person name="Kohler A."/>
            <person name="Sanchez-Garcia M."/>
            <person name="Andreopoulos B."/>
            <person name="Barry K.W."/>
            <person name="Bonito G."/>
            <person name="Buee M."/>
            <person name="Carver A."/>
            <person name="Chen C."/>
            <person name="Cichocki N."/>
            <person name="Clum A."/>
            <person name="Culley D."/>
            <person name="Crous P.W."/>
            <person name="Fauchery L."/>
            <person name="Girlanda M."/>
            <person name="Hayes R."/>
            <person name="Keri Z."/>
            <person name="LaButti K."/>
            <person name="Lipzen A."/>
            <person name="Lombard V."/>
            <person name="Magnuson J."/>
            <person name="Maillard F."/>
            <person name="Morin E."/>
            <person name="Murat C."/>
            <person name="Nolan M."/>
            <person name="Ohm R."/>
            <person name="Pangilinan J."/>
            <person name="Pereira M."/>
            <person name="Perotto S."/>
            <person name="Peter M."/>
            <person name="Riley R."/>
            <person name="Sitrit Y."/>
            <person name="Stielow B."/>
            <person name="Szollosi G."/>
            <person name="Zifcakova L."/>
            <person name="Stursova M."/>
            <person name="Spatafora J.W."/>
            <person name="Tedersoo L."/>
            <person name="Vaario L.-M."/>
            <person name="Yamada A."/>
            <person name="Yan M."/>
            <person name="Wang P."/>
            <person name="Xu J."/>
            <person name="Bruns T."/>
            <person name="Baldrian P."/>
            <person name="Vilgalys R."/>
            <person name="Henrissat B."/>
            <person name="Grigoriev I.V."/>
            <person name="Hibbett D."/>
            <person name="Nagy L.G."/>
            <person name="Martin F.M."/>
        </authorList>
    </citation>
    <scope>NUCLEOTIDE SEQUENCE</scope>
    <source>
        <strain evidence="2">Prilba</strain>
    </source>
</reference>
<protein>
    <submittedName>
        <fullName evidence="2">Uncharacterized protein</fullName>
    </submittedName>
</protein>
<evidence type="ECO:0000313" key="3">
    <source>
        <dbReference type="Proteomes" id="UP000759537"/>
    </source>
</evidence>
<dbReference type="AlphaFoldDB" id="A0A9P5TD28"/>
<feature type="region of interest" description="Disordered" evidence="1">
    <location>
        <begin position="489"/>
        <end position="531"/>
    </location>
</feature>
<evidence type="ECO:0000313" key="2">
    <source>
        <dbReference type="EMBL" id="KAF8486045.1"/>
    </source>
</evidence>
<feature type="compositionally biased region" description="Polar residues" evidence="1">
    <location>
        <begin position="624"/>
        <end position="636"/>
    </location>
</feature>
<feature type="region of interest" description="Disordered" evidence="1">
    <location>
        <begin position="1"/>
        <end position="124"/>
    </location>
</feature>
<feature type="compositionally biased region" description="Polar residues" evidence="1">
    <location>
        <begin position="565"/>
        <end position="585"/>
    </location>
</feature>
<feature type="region of interest" description="Disordered" evidence="1">
    <location>
        <begin position="995"/>
        <end position="1027"/>
    </location>
</feature>
<name>A0A9P5TD28_9AGAM</name>
<feature type="compositionally biased region" description="Low complexity" evidence="1">
    <location>
        <begin position="221"/>
        <end position="233"/>
    </location>
</feature>
<feature type="region of interest" description="Disordered" evidence="1">
    <location>
        <begin position="319"/>
        <end position="361"/>
    </location>
</feature>
<feature type="compositionally biased region" description="Polar residues" evidence="1">
    <location>
        <begin position="919"/>
        <end position="945"/>
    </location>
</feature>
<feature type="compositionally biased region" description="Low complexity" evidence="1">
    <location>
        <begin position="79"/>
        <end position="92"/>
    </location>
</feature>
<organism evidence="2 3">
    <name type="scientific">Russula ochroleuca</name>
    <dbReference type="NCBI Taxonomy" id="152965"/>
    <lineage>
        <taxon>Eukaryota</taxon>
        <taxon>Fungi</taxon>
        <taxon>Dikarya</taxon>
        <taxon>Basidiomycota</taxon>
        <taxon>Agaricomycotina</taxon>
        <taxon>Agaricomycetes</taxon>
        <taxon>Russulales</taxon>
        <taxon>Russulaceae</taxon>
        <taxon>Russula</taxon>
    </lineage>
</organism>
<feature type="region of interest" description="Disordered" evidence="1">
    <location>
        <begin position="218"/>
        <end position="239"/>
    </location>
</feature>
<feature type="region of interest" description="Disordered" evidence="1">
    <location>
        <begin position="766"/>
        <end position="832"/>
    </location>
</feature>
<feature type="compositionally biased region" description="Polar residues" evidence="1">
    <location>
        <begin position="343"/>
        <end position="354"/>
    </location>
</feature>
<feature type="region of interest" description="Disordered" evidence="1">
    <location>
        <begin position="284"/>
        <end position="304"/>
    </location>
</feature>
<feature type="compositionally biased region" description="Basic and acidic residues" evidence="1">
    <location>
        <begin position="1013"/>
        <end position="1022"/>
    </location>
</feature>
<feature type="region of interest" description="Disordered" evidence="1">
    <location>
        <begin position="668"/>
        <end position="725"/>
    </location>
</feature>
<feature type="compositionally biased region" description="Polar residues" evidence="1">
    <location>
        <begin position="24"/>
        <end position="36"/>
    </location>
</feature>
<evidence type="ECO:0000256" key="1">
    <source>
        <dbReference type="SAM" id="MobiDB-lite"/>
    </source>
</evidence>
<feature type="region of interest" description="Disordered" evidence="1">
    <location>
        <begin position="553"/>
        <end position="636"/>
    </location>
</feature>
<feature type="compositionally biased region" description="Polar residues" evidence="1">
    <location>
        <begin position="514"/>
        <end position="531"/>
    </location>
</feature>
<feature type="compositionally biased region" description="Low complexity" evidence="1">
    <location>
        <begin position="995"/>
        <end position="1005"/>
    </location>
</feature>
<reference evidence="2" key="2">
    <citation type="journal article" date="2020" name="Nat. Commun.">
        <title>Large-scale genome sequencing of mycorrhizal fungi provides insights into the early evolution of symbiotic traits.</title>
        <authorList>
            <person name="Miyauchi S."/>
            <person name="Kiss E."/>
            <person name="Kuo A."/>
            <person name="Drula E."/>
            <person name="Kohler A."/>
            <person name="Sanchez-Garcia M."/>
            <person name="Morin E."/>
            <person name="Andreopoulos B."/>
            <person name="Barry K.W."/>
            <person name="Bonito G."/>
            <person name="Buee M."/>
            <person name="Carver A."/>
            <person name="Chen C."/>
            <person name="Cichocki N."/>
            <person name="Clum A."/>
            <person name="Culley D."/>
            <person name="Crous P.W."/>
            <person name="Fauchery L."/>
            <person name="Girlanda M."/>
            <person name="Hayes R.D."/>
            <person name="Keri Z."/>
            <person name="LaButti K."/>
            <person name="Lipzen A."/>
            <person name="Lombard V."/>
            <person name="Magnuson J."/>
            <person name="Maillard F."/>
            <person name="Murat C."/>
            <person name="Nolan M."/>
            <person name="Ohm R.A."/>
            <person name="Pangilinan J."/>
            <person name="Pereira M.F."/>
            <person name="Perotto S."/>
            <person name="Peter M."/>
            <person name="Pfister S."/>
            <person name="Riley R."/>
            <person name="Sitrit Y."/>
            <person name="Stielow J.B."/>
            <person name="Szollosi G."/>
            <person name="Zifcakova L."/>
            <person name="Stursova M."/>
            <person name="Spatafora J.W."/>
            <person name="Tedersoo L."/>
            <person name="Vaario L.M."/>
            <person name="Yamada A."/>
            <person name="Yan M."/>
            <person name="Wang P."/>
            <person name="Xu J."/>
            <person name="Bruns T."/>
            <person name="Baldrian P."/>
            <person name="Vilgalys R."/>
            <person name="Dunand C."/>
            <person name="Henrissat B."/>
            <person name="Grigoriev I.V."/>
            <person name="Hibbett D."/>
            <person name="Nagy L.G."/>
            <person name="Martin F.M."/>
        </authorList>
    </citation>
    <scope>NUCLEOTIDE SEQUENCE</scope>
    <source>
        <strain evidence="2">Prilba</strain>
    </source>
</reference>
<feature type="compositionally biased region" description="Low complexity" evidence="1">
    <location>
        <begin position="100"/>
        <end position="111"/>
    </location>
</feature>
<dbReference type="OrthoDB" id="3261862at2759"/>
<feature type="compositionally biased region" description="Low complexity" evidence="1">
    <location>
        <begin position="711"/>
        <end position="725"/>
    </location>
</feature>
<accession>A0A9P5TD28</accession>
<proteinExistence type="predicted"/>
<dbReference type="Proteomes" id="UP000759537">
    <property type="component" value="Unassembled WGS sequence"/>
</dbReference>
<feature type="compositionally biased region" description="Acidic residues" evidence="1">
    <location>
        <begin position="894"/>
        <end position="910"/>
    </location>
</feature>
<feature type="compositionally biased region" description="Polar residues" evidence="1">
    <location>
        <begin position="489"/>
        <end position="501"/>
    </location>
</feature>
<dbReference type="EMBL" id="WHVB01000002">
    <property type="protein sequence ID" value="KAF8486045.1"/>
    <property type="molecule type" value="Genomic_DNA"/>
</dbReference>
<feature type="region of interest" description="Disordered" evidence="1">
    <location>
        <begin position="894"/>
        <end position="978"/>
    </location>
</feature>
<gene>
    <name evidence="2" type="ORF">DFH94DRAFT_688413</name>
</gene>
<feature type="compositionally biased region" description="Polar residues" evidence="1">
    <location>
        <begin position="685"/>
        <end position="696"/>
    </location>
</feature>
<keyword evidence="3" id="KW-1185">Reference proteome</keyword>
<sequence>MAASSSTLPPLSPAPSPQIHRTDSLGSNVSAGSVPSLSRRPRTKSRPRAVTVSSRRDRSPASTRGLDAPVATADELLASTSHTPPSTVSPDLSPLPLPSRPARSPLRAASLPKDDISHPDIVPGAGWKAMDDMESSWRSRAMKIEHSTPHRRKRGSSVPRDAFRLSMLSSSSSAQTSAFFTTVGQMQTVPHFSSLRDARQRLRESNVTVRSGTASSVYPLTSSTVSGTESPSSPRSIADSFQDHHISSVDPDEPYDDYQTFHTDDVSYRLRLLLSNNYFLPPAHSKPSPSDFASPVATSNKKTAKSAAPTFLDLFRVGKARSKPTTPPSPLTPEVGPPRLRTTADSTITSSRAPSSHVDPAPHRPIVPILVPHASRVAVVREKVDDLVLAAEQAEQELKMRVDAKQQSSEHYDNYVDPTDAVDLPPPSANSPFAFQASELRGLGVENSVGAAVLAERLPPGTPGVWSLDPDEEAWRKALLQEAVGHSLNNTPEHSFQTSLHTTTPSSGSMGPSFAQSSPSPVPRLSSTPSVKRNLGQRIVNILEEQHEAILLQPSSHSSEEAHLVSQSQMRDRTPSTASHASQLPSRAETPAEPQTALPLPPRGPAKLPRDSVITVSPADSRRVSQNSTSASVLRKTSSSPMLHFWHDGATRRSRAVVSMTPPLVPRGRASSVVTSSGGFMPRDSMTSGSHYSVQEESIDHSVEPEPPNSRPSFSSLPSRPSVSEYSQISPTVSAFNDGHFGSAVSIIENMVQEDDSDVEDLMSFDDDESTRHISPPPRASSSLAIHSLHPPPRFPSSREPFQTLAMGHRPLLTPRPSVTSSDPDDGSERPSAYATAVELDTIALQSDQPPYPLGQHHIFNVQDLSSLSISSSIHNAPPPASPLEFFDQIQADEWESSDESDEDAGDSEYVEAVGRSTPHGSSQGHSSTSLVSRMASTQPVSATTSREDISMHSAHSGSPERVPVANVPRPPIYFKDTKSDHALSSYDLYQLSRSAAASSSLAPSDIQGRGGTGEEKKRDGRTASMQRLDGLVLQHMEAERGTLSRIAKTVKDAKP</sequence>
<feature type="compositionally biased region" description="Low complexity" evidence="1">
    <location>
        <begin position="502"/>
        <end position="513"/>
    </location>
</feature>
<comment type="caution">
    <text evidence="2">The sequence shown here is derived from an EMBL/GenBank/DDBJ whole genome shotgun (WGS) entry which is preliminary data.</text>
</comment>